<name>A0A378TYJ4_NEIEL</name>
<sequence length="78" mass="9052">MIINYQEAKKIAVSFLSQIEQEMGISLLIVESHARENDDGWFFPYQSKEYLETMDINKSIIGNWPIFVSKNGEIPSIR</sequence>
<dbReference type="EMBL" id="UGQW01000002">
    <property type="protein sequence ID" value="STZ67142.1"/>
    <property type="molecule type" value="Genomic_DNA"/>
</dbReference>
<proteinExistence type="predicted"/>
<evidence type="ECO:0000259" key="1">
    <source>
        <dbReference type="Pfam" id="PF15567"/>
    </source>
</evidence>
<evidence type="ECO:0000313" key="3">
    <source>
        <dbReference type="Proteomes" id="UP000254927"/>
    </source>
</evidence>
<feature type="domain" description="Immunity protein 35" evidence="1">
    <location>
        <begin position="7"/>
        <end position="73"/>
    </location>
</feature>
<gene>
    <name evidence="2" type="ORF">NCTC10660_00612</name>
</gene>
<dbReference type="AlphaFoldDB" id="A0A378TYJ4"/>
<protein>
    <recommendedName>
        <fullName evidence="1">Immunity protein 35 domain-containing protein</fullName>
    </recommendedName>
</protein>
<accession>A0A378TYJ4</accession>
<reference evidence="2 3" key="1">
    <citation type="submission" date="2018-06" db="EMBL/GenBank/DDBJ databases">
        <authorList>
            <consortium name="Pathogen Informatics"/>
            <person name="Doyle S."/>
        </authorList>
    </citation>
    <scope>NUCLEOTIDE SEQUENCE [LARGE SCALE GENOMIC DNA]</scope>
    <source>
        <strain evidence="2 3">NCTC10660</strain>
    </source>
</reference>
<evidence type="ECO:0000313" key="2">
    <source>
        <dbReference type="EMBL" id="STZ67142.1"/>
    </source>
</evidence>
<dbReference type="Proteomes" id="UP000254927">
    <property type="component" value="Unassembled WGS sequence"/>
</dbReference>
<dbReference type="GeneID" id="93351613"/>
<organism evidence="2 3">
    <name type="scientific">Neisseria elongata</name>
    <dbReference type="NCBI Taxonomy" id="495"/>
    <lineage>
        <taxon>Bacteria</taxon>
        <taxon>Pseudomonadati</taxon>
        <taxon>Pseudomonadota</taxon>
        <taxon>Betaproteobacteria</taxon>
        <taxon>Neisseriales</taxon>
        <taxon>Neisseriaceae</taxon>
        <taxon>Neisseria</taxon>
    </lineage>
</organism>
<dbReference type="InterPro" id="IPR029082">
    <property type="entry name" value="Imm35"/>
</dbReference>
<dbReference type="RefSeq" id="WP_074894087.1">
    <property type="nucleotide sequence ID" value="NZ_CP031252.1"/>
</dbReference>
<dbReference type="Pfam" id="PF15567">
    <property type="entry name" value="Imm35"/>
    <property type="match status" value="1"/>
</dbReference>